<keyword evidence="9" id="KW-1185">Reference proteome</keyword>
<reference evidence="8 9" key="1">
    <citation type="submission" date="2018-09" db="EMBL/GenBank/DDBJ databases">
        <title>YIM 75507 draft genome.</title>
        <authorList>
            <person name="Tang S."/>
            <person name="Feng Y."/>
        </authorList>
    </citation>
    <scope>NUCLEOTIDE SEQUENCE [LARGE SCALE GENOMIC DNA]</scope>
    <source>
        <strain evidence="8 9">YIM 75507</strain>
    </source>
</reference>
<dbReference type="InterPro" id="IPR000412">
    <property type="entry name" value="ABC_2_transport"/>
</dbReference>
<keyword evidence="3 6" id="KW-1133">Transmembrane helix</keyword>
<dbReference type="Proteomes" id="UP000265768">
    <property type="component" value="Unassembled WGS sequence"/>
</dbReference>
<protein>
    <recommendedName>
        <fullName evidence="6">Transport permease protein</fullName>
    </recommendedName>
</protein>
<dbReference type="InterPro" id="IPR051784">
    <property type="entry name" value="Nod_factor_ABC_transporter"/>
</dbReference>
<feature type="transmembrane region" description="Helical" evidence="6">
    <location>
        <begin position="247"/>
        <end position="270"/>
    </location>
</feature>
<accession>A0A3A4AJ70</accession>
<dbReference type="InterPro" id="IPR013525">
    <property type="entry name" value="ABC2_TM"/>
</dbReference>
<organism evidence="8 9">
    <name type="scientific">Bailinhaonella thermotolerans</name>
    <dbReference type="NCBI Taxonomy" id="1070861"/>
    <lineage>
        <taxon>Bacteria</taxon>
        <taxon>Bacillati</taxon>
        <taxon>Actinomycetota</taxon>
        <taxon>Actinomycetes</taxon>
        <taxon>Streptosporangiales</taxon>
        <taxon>Streptosporangiaceae</taxon>
        <taxon>Bailinhaonella</taxon>
    </lineage>
</organism>
<dbReference type="OrthoDB" id="8988363at2"/>
<feature type="transmembrane region" description="Helical" evidence="6">
    <location>
        <begin position="44"/>
        <end position="66"/>
    </location>
</feature>
<dbReference type="GO" id="GO:0043190">
    <property type="term" value="C:ATP-binding cassette (ABC) transporter complex"/>
    <property type="evidence" value="ECO:0007669"/>
    <property type="project" value="InterPro"/>
</dbReference>
<dbReference type="PROSITE" id="PS51012">
    <property type="entry name" value="ABC_TM2"/>
    <property type="match status" value="1"/>
</dbReference>
<name>A0A3A4AJ70_9ACTN</name>
<dbReference type="GO" id="GO:0140359">
    <property type="term" value="F:ABC-type transporter activity"/>
    <property type="evidence" value="ECO:0007669"/>
    <property type="project" value="InterPro"/>
</dbReference>
<evidence type="ECO:0000313" key="9">
    <source>
        <dbReference type="Proteomes" id="UP000265768"/>
    </source>
</evidence>
<gene>
    <name evidence="8" type="ORF">D5H75_25280</name>
</gene>
<evidence type="ECO:0000256" key="4">
    <source>
        <dbReference type="ARBA" id="ARBA00023136"/>
    </source>
</evidence>
<evidence type="ECO:0000259" key="7">
    <source>
        <dbReference type="PROSITE" id="PS51012"/>
    </source>
</evidence>
<keyword evidence="5" id="KW-0046">Antibiotic resistance</keyword>
<evidence type="ECO:0000256" key="1">
    <source>
        <dbReference type="ARBA" id="ARBA00004141"/>
    </source>
</evidence>
<feature type="transmembrane region" description="Helical" evidence="6">
    <location>
        <begin position="191"/>
        <end position="211"/>
    </location>
</feature>
<keyword evidence="2 6" id="KW-0812">Transmembrane</keyword>
<feature type="domain" description="ABC transmembrane type-2" evidence="7">
    <location>
        <begin position="43"/>
        <end position="276"/>
    </location>
</feature>
<feature type="transmembrane region" description="Helical" evidence="6">
    <location>
        <begin position="159"/>
        <end position="179"/>
    </location>
</feature>
<dbReference type="AlphaFoldDB" id="A0A3A4AJ70"/>
<comment type="subcellular location">
    <subcellularLocation>
        <location evidence="6">Cell membrane</location>
        <topology evidence="6">Multi-pass membrane protein</topology>
    </subcellularLocation>
    <subcellularLocation>
        <location evidence="1">Membrane</location>
        <topology evidence="1">Multi-pass membrane protein</topology>
    </subcellularLocation>
</comment>
<evidence type="ECO:0000256" key="2">
    <source>
        <dbReference type="ARBA" id="ARBA00022692"/>
    </source>
</evidence>
<dbReference type="Pfam" id="PF01061">
    <property type="entry name" value="ABC2_membrane"/>
    <property type="match status" value="1"/>
</dbReference>
<dbReference type="InterPro" id="IPR047817">
    <property type="entry name" value="ABC2_TM_bact-type"/>
</dbReference>
<evidence type="ECO:0000256" key="3">
    <source>
        <dbReference type="ARBA" id="ARBA00022989"/>
    </source>
</evidence>
<dbReference type="EMBL" id="QZEY01000011">
    <property type="protein sequence ID" value="RJL27124.1"/>
    <property type="molecule type" value="Genomic_DNA"/>
</dbReference>
<proteinExistence type="inferred from homology"/>
<comment type="similarity">
    <text evidence="6">Belongs to the ABC-2 integral membrane protein family.</text>
</comment>
<dbReference type="PANTHER" id="PTHR43229">
    <property type="entry name" value="NODULATION PROTEIN J"/>
    <property type="match status" value="1"/>
</dbReference>
<keyword evidence="6" id="KW-1003">Cell membrane</keyword>
<dbReference type="PANTHER" id="PTHR43229:SF2">
    <property type="entry name" value="NODULATION PROTEIN J"/>
    <property type="match status" value="1"/>
</dbReference>
<sequence>MTATTISKAPESSPGRAGRLRHAVADAWVLTGWELLHWRRNPGAVLGAVAFPLIMAVMFGFVFGSAMNVPGGGDYREFLMPGMFGQTMAMGVVTTVSVMAISATRGLTDRYRSMPMSALGPVAGRACADMVSSAIELTLMMACGLLIGWRVHNGPGPALAAAGLLLLLRFSLIWVGVWLGLRLSPEAATTAWMPMFPLTMLASTFVSPAQLPAPLRVIAEWNPLSATVTACRELFGNPGSPGGSWPAAHALELALAWPLLITAIFLPLAVRRYRRLDR</sequence>
<evidence type="ECO:0000313" key="8">
    <source>
        <dbReference type="EMBL" id="RJL27124.1"/>
    </source>
</evidence>
<dbReference type="PIRSF" id="PIRSF006648">
    <property type="entry name" value="DrrB"/>
    <property type="match status" value="1"/>
</dbReference>
<feature type="transmembrane region" description="Helical" evidence="6">
    <location>
        <begin position="122"/>
        <end position="147"/>
    </location>
</feature>
<evidence type="ECO:0000256" key="5">
    <source>
        <dbReference type="ARBA" id="ARBA00023251"/>
    </source>
</evidence>
<evidence type="ECO:0000256" key="6">
    <source>
        <dbReference type="RuleBase" id="RU361157"/>
    </source>
</evidence>
<keyword evidence="4 6" id="KW-0472">Membrane</keyword>
<comment type="caution">
    <text evidence="8">The sequence shown here is derived from an EMBL/GenBank/DDBJ whole genome shotgun (WGS) entry which is preliminary data.</text>
</comment>
<dbReference type="RefSeq" id="WP_119929025.1">
    <property type="nucleotide sequence ID" value="NZ_QZEY01000011.1"/>
</dbReference>
<dbReference type="GO" id="GO:0046677">
    <property type="term" value="P:response to antibiotic"/>
    <property type="evidence" value="ECO:0007669"/>
    <property type="project" value="UniProtKB-KW"/>
</dbReference>
<feature type="transmembrane region" description="Helical" evidence="6">
    <location>
        <begin position="78"/>
        <end position="101"/>
    </location>
</feature>
<keyword evidence="6" id="KW-0813">Transport</keyword>